<evidence type="ECO:0000313" key="2">
    <source>
        <dbReference type="Proteomes" id="UP000607559"/>
    </source>
</evidence>
<dbReference type="AlphaFoldDB" id="A0A8J2XPV5"/>
<sequence length="147" mass="17202">MDKTNTKRTKWLKIRMTEEEHQAVEALQRKSASKNPSEYARKALLSEPKVLHYHNQSLDDFEKGMLQLKAELKAISGNFDQVVRHLRTLRHLPDLQQWILVNEKDKTRLNKQIDTISTTIEKAYELWSRESIPLEASPNPLPTTKKK</sequence>
<dbReference type="RefSeq" id="WP_188927516.1">
    <property type="nucleotide sequence ID" value="NZ_BMJC01000001.1"/>
</dbReference>
<keyword evidence="2" id="KW-1185">Reference proteome</keyword>
<evidence type="ECO:0008006" key="3">
    <source>
        <dbReference type="Google" id="ProtNLM"/>
    </source>
</evidence>
<accession>A0A8J2XPV5</accession>
<gene>
    <name evidence="1" type="ORF">GCM10011511_01400</name>
</gene>
<comment type="caution">
    <text evidence="1">The sequence shown here is derived from an EMBL/GenBank/DDBJ whole genome shotgun (WGS) entry which is preliminary data.</text>
</comment>
<evidence type="ECO:0000313" key="1">
    <source>
        <dbReference type="EMBL" id="GGA82153.1"/>
    </source>
</evidence>
<reference evidence="1" key="2">
    <citation type="submission" date="2020-09" db="EMBL/GenBank/DDBJ databases">
        <authorList>
            <person name="Sun Q."/>
            <person name="Zhou Y."/>
        </authorList>
    </citation>
    <scope>NUCLEOTIDE SEQUENCE</scope>
    <source>
        <strain evidence="1">CGMCC 1.15448</strain>
    </source>
</reference>
<proteinExistence type="predicted"/>
<protein>
    <recommendedName>
        <fullName evidence="3">Plasmid mobilization relaxosome protein MobC</fullName>
    </recommendedName>
</protein>
<dbReference type="Pfam" id="PF21983">
    <property type="entry name" value="NikA-like"/>
    <property type="match status" value="1"/>
</dbReference>
<reference evidence="1" key="1">
    <citation type="journal article" date="2014" name="Int. J. Syst. Evol. Microbiol.">
        <title>Complete genome sequence of Corynebacterium casei LMG S-19264T (=DSM 44701T), isolated from a smear-ripened cheese.</title>
        <authorList>
            <consortium name="US DOE Joint Genome Institute (JGI-PGF)"/>
            <person name="Walter F."/>
            <person name="Albersmeier A."/>
            <person name="Kalinowski J."/>
            <person name="Ruckert C."/>
        </authorList>
    </citation>
    <scope>NUCLEOTIDE SEQUENCE</scope>
    <source>
        <strain evidence="1">CGMCC 1.15448</strain>
    </source>
</reference>
<dbReference type="EMBL" id="BMJC01000001">
    <property type="protein sequence ID" value="GGA82153.1"/>
    <property type="molecule type" value="Genomic_DNA"/>
</dbReference>
<dbReference type="Proteomes" id="UP000607559">
    <property type="component" value="Unassembled WGS sequence"/>
</dbReference>
<dbReference type="InterPro" id="IPR053842">
    <property type="entry name" value="NikA-like"/>
</dbReference>
<organism evidence="1 2">
    <name type="scientific">Puia dinghuensis</name>
    <dbReference type="NCBI Taxonomy" id="1792502"/>
    <lineage>
        <taxon>Bacteria</taxon>
        <taxon>Pseudomonadati</taxon>
        <taxon>Bacteroidota</taxon>
        <taxon>Chitinophagia</taxon>
        <taxon>Chitinophagales</taxon>
        <taxon>Chitinophagaceae</taxon>
        <taxon>Puia</taxon>
    </lineage>
</organism>
<name>A0A8J2XPV5_9BACT</name>